<proteinExistence type="inferred from homology"/>
<accession>A0A9X3TS14</accession>
<dbReference type="GO" id="GO:0003677">
    <property type="term" value="F:DNA binding"/>
    <property type="evidence" value="ECO:0007669"/>
    <property type="project" value="UniProtKB-UniRule"/>
</dbReference>
<feature type="domain" description="Core-binding (CB)" evidence="7">
    <location>
        <begin position="73"/>
        <end position="165"/>
    </location>
</feature>
<sequence length="403" mass="46815">MASIEKRGANSWRLTVELGYGPNGERLRERKVIKVEDPALLKTTKKLREYLESEWLKFKMEVEAGEYISPEKMTLAGFVDEWREKYAKRELSAKTLENYLIQINNRIIPEFGHMRLDQIKPLHIVTFIKKLEEEGSRKDGKEGKLSSGMIEYIHRVLKNIFNRAVEWKVMKTSPMDGIKKPKVEQAEMSVYDEAEAHQLFLALEREKLMWRVMIALALTTGLRRGELLGLEWKNVDLEAGTIDVRQSLTYVKGIGYVVKEPKTKNSVRIVSIPPSLYHDLKALKVQTSKERMQSEELWEGGDRFFVFSSWNGKPLYPSSVKTWWSRFTKRHKLKYIRFHDLRHTSATLLINKGVHAKIISERLGHANILTTMNIYGHALRSADQEAAKHFESLFDSQPNRKKA</sequence>
<evidence type="ECO:0000256" key="2">
    <source>
        <dbReference type="ARBA" id="ARBA00022908"/>
    </source>
</evidence>
<dbReference type="Proteomes" id="UP001151071">
    <property type="component" value="Unassembled WGS sequence"/>
</dbReference>
<dbReference type="EMBL" id="JAPYYP010000016">
    <property type="protein sequence ID" value="MDA5109329.1"/>
    <property type="molecule type" value="Genomic_DNA"/>
</dbReference>
<organism evidence="8 9">
    <name type="scientific">Brevibacillus thermoruber</name>
    <dbReference type="NCBI Taxonomy" id="33942"/>
    <lineage>
        <taxon>Bacteria</taxon>
        <taxon>Bacillati</taxon>
        <taxon>Bacillota</taxon>
        <taxon>Bacilli</taxon>
        <taxon>Bacillales</taxon>
        <taxon>Paenibacillaceae</taxon>
        <taxon>Brevibacillus</taxon>
    </lineage>
</organism>
<dbReference type="Gene3D" id="1.10.150.130">
    <property type="match status" value="1"/>
</dbReference>
<dbReference type="InterPro" id="IPR050090">
    <property type="entry name" value="Tyrosine_recombinase_XerCD"/>
</dbReference>
<dbReference type="InterPro" id="IPR004107">
    <property type="entry name" value="Integrase_SAM-like_N"/>
</dbReference>
<dbReference type="InterPro" id="IPR002104">
    <property type="entry name" value="Integrase_catalytic"/>
</dbReference>
<dbReference type="Gene3D" id="1.10.443.10">
    <property type="entry name" value="Intergrase catalytic core"/>
    <property type="match status" value="1"/>
</dbReference>
<feature type="domain" description="Tyr recombinase" evidence="6">
    <location>
        <begin position="186"/>
        <end position="389"/>
    </location>
</feature>
<gene>
    <name evidence="8" type="ORF">O3V59_13230</name>
</gene>
<protein>
    <submittedName>
        <fullName evidence="8">Site-specific integrase</fullName>
    </submittedName>
</protein>
<keyword evidence="9" id="KW-1185">Reference proteome</keyword>
<dbReference type="PROSITE" id="PS51900">
    <property type="entry name" value="CB"/>
    <property type="match status" value="1"/>
</dbReference>
<evidence type="ECO:0000313" key="9">
    <source>
        <dbReference type="Proteomes" id="UP001151071"/>
    </source>
</evidence>
<evidence type="ECO:0000256" key="1">
    <source>
        <dbReference type="ARBA" id="ARBA00008857"/>
    </source>
</evidence>
<keyword evidence="2" id="KW-0229">DNA integration</keyword>
<dbReference type="InterPro" id="IPR010998">
    <property type="entry name" value="Integrase_recombinase_N"/>
</dbReference>
<comment type="similarity">
    <text evidence="1">Belongs to the 'phage' integrase family.</text>
</comment>
<dbReference type="InterPro" id="IPR044068">
    <property type="entry name" value="CB"/>
</dbReference>
<keyword evidence="4" id="KW-0233">DNA recombination</keyword>
<evidence type="ECO:0000259" key="6">
    <source>
        <dbReference type="PROSITE" id="PS51898"/>
    </source>
</evidence>
<evidence type="ECO:0000313" key="8">
    <source>
        <dbReference type="EMBL" id="MDA5109329.1"/>
    </source>
</evidence>
<dbReference type="AlphaFoldDB" id="A0A9X3TS14"/>
<dbReference type="InterPro" id="IPR011010">
    <property type="entry name" value="DNA_brk_join_enz"/>
</dbReference>
<dbReference type="InterPro" id="IPR013762">
    <property type="entry name" value="Integrase-like_cat_sf"/>
</dbReference>
<keyword evidence="3 5" id="KW-0238">DNA-binding</keyword>
<dbReference type="RefSeq" id="WP_271140319.1">
    <property type="nucleotide sequence ID" value="NZ_JAPYYP010000016.1"/>
</dbReference>
<dbReference type="PANTHER" id="PTHR30349:SF64">
    <property type="entry name" value="PROPHAGE INTEGRASE INTD-RELATED"/>
    <property type="match status" value="1"/>
</dbReference>
<dbReference type="PANTHER" id="PTHR30349">
    <property type="entry name" value="PHAGE INTEGRASE-RELATED"/>
    <property type="match status" value="1"/>
</dbReference>
<dbReference type="GO" id="GO:0015074">
    <property type="term" value="P:DNA integration"/>
    <property type="evidence" value="ECO:0007669"/>
    <property type="project" value="UniProtKB-KW"/>
</dbReference>
<dbReference type="PROSITE" id="PS51898">
    <property type="entry name" value="TYR_RECOMBINASE"/>
    <property type="match status" value="1"/>
</dbReference>
<evidence type="ECO:0000256" key="3">
    <source>
        <dbReference type="ARBA" id="ARBA00023125"/>
    </source>
</evidence>
<name>A0A9X3TS14_9BACL</name>
<evidence type="ECO:0000256" key="4">
    <source>
        <dbReference type="ARBA" id="ARBA00023172"/>
    </source>
</evidence>
<dbReference type="Pfam" id="PF14659">
    <property type="entry name" value="Phage_int_SAM_3"/>
    <property type="match status" value="1"/>
</dbReference>
<reference evidence="8" key="1">
    <citation type="submission" date="2022-12" db="EMBL/GenBank/DDBJ databases">
        <title>Draft genome sequence of the thermophilic strain Brevibacillus thermoruber HT42, isolated from Los Humeros, Puebla, Mexico, with biotechnological potential.</title>
        <authorList>
            <person name="Lara Sanchez J."/>
            <person name="Solis Palacios R."/>
            <person name="Bustos Baena A.S."/>
            <person name="Ruz Baez A.E."/>
            <person name="Espinosa Luna G."/>
            <person name="Oliart Ros R.M."/>
        </authorList>
    </citation>
    <scope>NUCLEOTIDE SEQUENCE</scope>
    <source>
        <strain evidence="8">HT42</strain>
    </source>
</reference>
<comment type="caution">
    <text evidence="8">The sequence shown here is derived from an EMBL/GenBank/DDBJ whole genome shotgun (WGS) entry which is preliminary data.</text>
</comment>
<evidence type="ECO:0000256" key="5">
    <source>
        <dbReference type="PROSITE-ProRule" id="PRU01248"/>
    </source>
</evidence>
<evidence type="ECO:0000259" key="7">
    <source>
        <dbReference type="PROSITE" id="PS51900"/>
    </source>
</evidence>
<dbReference type="GO" id="GO:0006310">
    <property type="term" value="P:DNA recombination"/>
    <property type="evidence" value="ECO:0007669"/>
    <property type="project" value="UniProtKB-KW"/>
</dbReference>
<dbReference type="Pfam" id="PF00589">
    <property type="entry name" value="Phage_integrase"/>
    <property type="match status" value="1"/>
</dbReference>
<dbReference type="SUPFAM" id="SSF56349">
    <property type="entry name" value="DNA breaking-rejoining enzymes"/>
    <property type="match status" value="1"/>
</dbReference>
<dbReference type="CDD" id="cd01189">
    <property type="entry name" value="INT_ICEBs1_C_like"/>
    <property type="match status" value="1"/>
</dbReference>